<dbReference type="InterPro" id="IPR039247">
    <property type="entry name" value="KhpB"/>
</dbReference>
<gene>
    <name evidence="3" type="ORF">CYJ34_02360</name>
</gene>
<name>A0A2I1MC08_9FIRM</name>
<evidence type="ECO:0000313" key="3">
    <source>
        <dbReference type="EMBL" id="PKZ17658.1"/>
    </source>
</evidence>
<dbReference type="InterPro" id="IPR036867">
    <property type="entry name" value="R3H_dom_sf"/>
</dbReference>
<sequence>MDQSSKLTFESHPSKETSSDDNDEPNNQASDFKVGTKPNLAQEKQQTDIEKFYKAKEFLENILKEMHFENVSVIGNLEGSIIKLDAKVTEEDTGIAIGKGGATLDAIELLVRKSIDSRANNLRVNIDINNYKKRRDEKIVELAADTAKKVQRSKKSWNLKYMNSYERRLAHEEISKYQNVASHSEGVEPKRYVVVEYISEDE</sequence>
<dbReference type="PANTHER" id="PTHR35800">
    <property type="entry name" value="PROTEIN JAG"/>
    <property type="match status" value="1"/>
</dbReference>
<dbReference type="CDD" id="cd02644">
    <property type="entry name" value="R3H_jag"/>
    <property type="match status" value="1"/>
</dbReference>
<proteinExistence type="predicted"/>
<dbReference type="Pfam" id="PF01424">
    <property type="entry name" value="R3H"/>
    <property type="match status" value="1"/>
</dbReference>
<dbReference type="InterPro" id="IPR015946">
    <property type="entry name" value="KH_dom-like_a/b"/>
</dbReference>
<keyword evidence="4" id="KW-1185">Reference proteome</keyword>
<dbReference type="AlphaFoldDB" id="A0A2I1MC08"/>
<organism evidence="3 4">
    <name type="scientific">Anaerococcus octavius</name>
    <dbReference type="NCBI Taxonomy" id="54007"/>
    <lineage>
        <taxon>Bacteria</taxon>
        <taxon>Bacillati</taxon>
        <taxon>Bacillota</taxon>
        <taxon>Tissierellia</taxon>
        <taxon>Tissierellales</taxon>
        <taxon>Peptoniphilaceae</taxon>
        <taxon>Anaerococcus</taxon>
    </lineage>
</organism>
<evidence type="ECO:0000259" key="2">
    <source>
        <dbReference type="PROSITE" id="PS51061"/>
    </source>
</evidence>
<dbReference type="InterPro" id="IPR001374">
    <property type="entry name" value="R3H_dom"/>
</dbReference>
<dbReference type="EMBL" id="PKGS01000001">
    <property type="protein sequence ID" value="PKZ17658.1"/>
    <property type="molecule type" value="Genomic_DNA"/>
</dbReference>
<dbReference type="Pfam" id="PF13083">
    <property type="entry name" value="KH_KhpA-B"/>
    <property type="match status" value="1"/>
</dbReference>
<dbReference type="SUPFAM" id="SSF82708">
    <property type="entry name" value="R3H domain"/>
    <property type="match status" value="1"/>
</dbReference>
<feature type="domain" description="R3H" evidence="2">
    <location>
        <begin position="133"/>
        <end position="199"/>
    </location>
</feature>
<dbReference type="GO" id="GO:0003723">
    <property type="term" value="F:RNA binding"/>
    <property type="evidence" value="ECO:0007669"/>
    <property type="project" value="InterPro"/>
</dbReference>
<evidence type="ECO:0000313" key="4">
    <source>
        <dbReference type="Proteomes" id="UP000234335"/>
    </source>
</evidence>
<dbReference type="PROSITE" id="PS51061">
    <property type="entry name" value="R3H"/>
    <property type="match status" value="1"/>
</dbReference>
<dbReference type="PANTHER" id="PTHR35800:SF1">
    <property type="entry name" value="RNA-BINDING PROTEIN KHPB"/>
    <property type="match status" value="1"/>
</dbReference>
<accession>A0A2I1MC08</accession>
<dbReference type="Gene3D" id="3.30.300.20">
    <property type="match status" value="1"/>
</dbReference>
<protein>
    <recommendedName>
        <fullName evidence="2">R3H domain-containing protein</fullName>
    </recommendedName>
</protein>
<feature type="region of interest" description="Disordered" evidence="1">
    <location>
        <begin position="1"/>
        <end position="45"/>
    </location>
</feature>
<comment type="caution">
    <text evidence="3">The sequence shown here is derived from an EMBL/GenBank/DDBJ whole genome shotgun (WGS) entry which is preliminary data.</text>
</comment>
<reference evidence="3 4" key="1">
    <citation type="submission" date="2017-12" db="EMBL/GenBank/DDBJ databases">
        <title>Phylogenetic diversity of female urinary microbiome.</title>
        <authorList>
            <person name="Thomas-White K."/>
            <person name="Wolfe A.J."/>
        </authorList>
    </citation>
    <scope>NUCLEOTIDE SEQUENCE [LARGE SCALE GENOMIC DNA]</scope>
    <source>
        <strain evidence="3 4">UMB0119</strain>
    </source>
</reference>
<dbReference type="Gene3D" id="3.30.1370.50">
    <property type="entry name" value="R3H-like domain"/>
    <property type="match status" value="1"/>
</dbReference>
<dbReference type="SMART" id="SM00393">
    <property type="entry name" value="R3H"/>
    <property type="match status" value="1"/>
</dbReference>
<dbReference type="InterPro" id="IPR034079">
    <property type="entry name" value="R3H_KhpB"/>
</dbReference>
<evidence type="ECO:0000256" key="1">
    <source>
        <dbReference type="SAM" id="MobiDB-lite"/>
    </source>
</evidence>
<dbReference type="Proteomes" id="UP000234335">
    <property type="component" value="Unassembled WGS sequence"/>
</dbReference>